<dbReference type="EC" id="3.1.-.-" evidence="3"/>
<keyword evidence="3" id="KW-0378">Hydrolase</keyword>
<dbReference type="InterPro" id="IPR007712">
    <property type="entry name" value="RelE/ParE_toxin"/>
</dbReference>
<keyword evidence="2" id="KW-1277">Toxin-antitoxin system</keyword>
<evidence type="ECO:0000256" key="2">
    <source>
        <dbReference type="ARBA" id="ARBA00022649"/>
    </source>
</evidence>
<comment type="similarity">
    <text evidence="1">Belongs to the RelE toxin family.</text>
</comment>
<name>A0A379LSZ2_ENTAG</name>
<reference evidence="3 4" key="1">
    <citation type="submission" date="2018-06" db="EMBL/GenBank/DDBJ databases">
        <authorList>
            <consortium name="Pathogen Informatics"/>
            <person name="Doyle S."/>
        </authorList>
    </citation>
    <scope>NUCLEOTIDE SEQUENCE [LARGE SCALE GENOMIC DNA]</scope>
    <source>
        <strain evidence="3 4">NCTC9381</strain>
    </source>
</reference>
<evidence type="ECO:0000313" key="4">
    <source>
        <dbReference type="Proteomes" id="UP000254640"/>
    </source>
</evidence>
<proteinExistence type="inferred from homology"/>
<dbReference type="InterPro" id="IPR035093">
    <property type="entry name" value="RelE/ParE_toxin_dom_sf"/>
</dbReference>
<dbReference type="RefSeq" id="WP_010257030.1">
    <property type="nucleotide sequence ID" value="NZ_ADWZ01000011.1"/>
</dbReference>
<dbReference type="GeneID" id="66827269"/>
<evidence type="ECO:0000256" key="1">
    <source>
        <dbReference type="ARBA" id="ARBA00006226"/>
    </source>
</evidence>
<dbReference type="AlphaFoldDB" id="A0A379LSZ2"/>
<dbReference type="GO" id="GO:0016787">
    <property type="term" value="F:hydrolase activity"/>
    <property type="evidence" value="ECO:0007669"/>
    <property type="project" value="UniProtKB-KW"/>
</dbReference>
<dbReference type="Proteomes" id="UP000254640">
    <property type="component" value="Unassembled WGS sequence"/>
</dbReference>
<dbReference type="PANTHER" id="PTHR35601">
    <property type="entry name" value="TOXIN RELE"/>
    <property type="match status" value="1"/>
</dbReference>
<dbReference type="SUPFAM" id="SSF143011">
    <property type="entry name" value="RelE-like"/>
    <property type="match status" value="1"/>
</dbReference>
<protein>
    <submittedName>
        <fullName evidence="3">mRNA interferase RelE</fullName>
        <ecNumber evidence="3">3.1.-.-</ecNumber>
    </submittedName>
</protein>
<organism evidence="3 4">
    <name type="scientific">Enterobacter agglomerans</name>
    <name type="common">Erwinia herbicola</name>
    <name type="synonym">Pantoea agglomerans</name>
    <dbReference type="NCBI Taxonomy" id="549"/>
    <lineage>
        <taxon>Bacteria</taxon>
        <taxon>Pseudomonadati</taxon>
        <taxon>Pseudomonadota</taxon>
        <taxon>Gammaproteobacteria</taxon>
        <taxon>Enterobacterales</taxon>
        <taxon>Erwiniaceae</taxon>
        <taxon>Pantoea</taxon>
        <taxon>Pantoea agglomerans group</taxon>
    </lineage>
</organism>
<gene>
    <name evidence="3" type="primary">relE_2</name>
    <name evidence="3" type="ORF">NCTC9381_06109</name>
</gene>
<dbReference type="Pfam" id="PF05016">
    <property type="entry name" value="ParE_toxin"/>
    <property type="match status" value="1"/>
</dbReference>
<keyword evidence="4" id="KW-1185">Reference proteome</keyword>
<dbReference type="NCBIfam" id="TIGR02385">
    <property type="entry name" value="RelE_StbE"/>
    <property type="match status" value="1"/>
</dbReference>
<sequence length="95" mass="11059">MTWQLEFDQRALKEWRKLGPTVREQLKKKLAECLESPRIEANKLSGIPDCYKIKLKSSGYRLVYQVIDDRVVVFVVAVGKRERSEVYSAASRRLS</sequence>
<dbReference type="Gene3D" id="3.30.2310.20">
    <property type="entry name" value="RelE-like"/>
    <property type="match status" value="1"/>
</dbReference>
<accession>A0A379LSZ2</accession>
<dbReference type="PANTHER" id="PTHR35601:SF2">
    <property type="entry name" value="MRNA INTERFERASE TOXIN RELE"/>
    <property type="match status" value="1"/>
</dbReference>
<evidence type="ECO:0000313" key="3">
    <source>
        <dbReference type="EMBL" id="SUE07339.1"/>
    </source>
</evidence>
<dbReference type="EMBL" id="UGSO01000003">
    <property type="protein sequence ID" value="SUE07339.1"/>
    <property type="molecule type" value="Genomic_DNA"/>
</dbReference>